<evidence type="ECO:0000313" key="3">
    <source>
        <dbReference type="EMBL" id="WRL48312.1"/>
    </source>
</evidence>
<accession>A0ABZ1AQU7</accession>
<protein>
    <submittedName>
        <fullName evidence="2">Uncharacterized protein</fullName>
    </submittedName>
</protein>
<keyword evidence="4" id="KW-1185">Reference proteome</keyword>
<organism evidence="2 4">
    <name type="scientific">Aromatoleum evansii</name>
    <name type="common">Azoarcus evansii</name>
    <dbReference type="NCBI Taxonomy" id="59406"/>
    <lineage>
        <taxon>Bacteria</taxon>
        <taxon>Pseudomonadati</taxon>
        <taxon>Pseudomonadota</taxon>
        <taxon>Betaproteobacteria</taxon>
        <taxon>Rhodocyclales</taxon>
        <taxon>Rhodocyclaceae</taxon>
        <taxon>Aromatoleum</taxon>
    </lineage>
</organism>
<gene>
    <name evidence="2" type="ORF">U5817_09415</name>
    <name evidence="3" type="ORF">U5817_09765</name>
</gene>
<dbReference type="RefSeq" id="WP_407280559.1">
    <property type="nucleotide sequence ID" value="NZ_CP141259.1"/>
</dbReference>
<evidence type="ECO:0000313" key="2">
    <source>
        <dbReference type="EMBL" id="WRL48242.1"/>
    </source>
</evidence>
<proteinExistence type="predicted"/>
<dbReference type="EMBL" id="CP141259">
    <property type="protein sequence ID" value="WRL48312.1"/>
    <property type="molecule type" value="Genomic_DNA"/>
</dbReference>
<dbReference type="Proteomes" id="UP001626593">
    <property type="component" value="Chromosome"/>
</dbReference>
<dbReference type="EMBL" id="CP141259">
    <property type="protein sequence ID" value="WRL48242.1"/>
    <property type="molecule type" value="Genomic_DNA"/>
</dbReference>
<feature type="region of interest" description="Disordered" evidence="1">
    <location>
        <begin position="70"/>
        <end position="93"/>
    </location>
</feature>
<sequence>MFGTKKRNAVELGDKVRDAVTGFQGIAVAKTEWLNGCMRITVQPPIDKDGKVPESYTFDEPQLVRVEAEVVPAGSRETGGPAPNPVQHRGPTR</sequence>
<reference evidence="2 4" key="1">
    <citation type="submission" date="2023-12" db="EMBL/GenBank/DDBJ databases">
        <title>A. evansii MAY27, complete genome.</title>
        <authorList>
            <person name="Wang Y."/>
        </authorList>
    </citation>
    <scope>NUCLEOTIDE SEQUENCE [LARGE SCALE GENOMIC DNA]</scope>
    <source>
        <strain evidence="2 4">MAY27</strain>
    </source>
</reference>
<evidence type="ECO:0000256" key="1">
    <source>
        <dbReference type="SAM" id="MobiDB-lite"/>
    </source>
</evidence>
<name>A0ABZ1AQU7_AROEV</name>
<evidence type="ECO:0000313" key="4">
    <source>
        <dbReference type="Proteomes" id="UP001626593"/>
    </source>
</evidence>